<dbReference type="SMART" id="SM00408">
    <property type="entry name" value="IGc2"/>
    <property type="match status" value="13"/>
</dbReference>
<feature type="compositionally biased region" description="Basic and acidic residues" evidence="14">
    <location>
        <begin position="2955"/>
        <end position="2966"/>
    </location>
</feature>
<feature type="domain" description="Ig-like" evidence="17">
    <location>
        <begin position="1803"/>
        <end position="1909"/>
    </location>
</feature>
<dbReference type="OrthoDB" id="10059496at2759"/>
<feature type="domain" description="Ig-like" evidence="17">
    <location>
        <begin position="2140"/>
        <end position="2241"/>
    </location>
</feature>
<evidence type="ECO:0000256" key="1">
    <source>
        <dbReference type="ARBA" id="ARBA00004167"/>
    </source>
</evidence>
<evidence type="ECO:0000259" key="17">
    <source>
        <dbReference type="PROSITE" id="PS50835"/>
    </source>
</evidence>
<feature type="compositionally biased region" description="Basic and acidic residues" evidence="14">
    <location>
        <begin position="2995"/>
        <end position="3020"/>
    </location>
</feature>
<feature type="domain" description="Ig-like" evidence="17">
    <location>
        <begin position="1381"/>
        <end position="1483"/>
    </location>
</feature>
<organism evidence="18 19">
    <name type="scientific">Patiria miniata</name>
    <name type="common">Bat star</name>
    <name type="synonym">Asterina miniata</name>
    <dbReference type="NCBI Taxonomy" id="46514"/>
    <lineage>
        <taxon>Eukaryota</taxon>
        <taxon>Metazoa</taxon>
        <taxon>Echinodermata</taxon>
        <taxon>Eleutherozoa</taxon>
        <taxon>Asterozoa</taxon>
        <taxon>Asteroidea</taxon>
        <taxon>Valvatacea</taxon>
        <taxon>Valvatida</taxon>
        <taxon>Asterinidae</taxon>
        <taxon>Patiria</taxon>
    </lineage>
</organism>
<feature type="region of interest" description="Disordered" evidence="14">
    <location>
        <begin position="2922"/>
        <end position="2943"/>
    </location>
</feature>
<dbReference type="EnsemblMetazoa" id="XM_038207356.1">
    <property type="protein sequence ID" value="XP_038063284.1"/>
    <property type="gene ID" value="LOC119733977"/>
</dbReference>
<dbReference type="Gene3D" id="3.30.200.20">
    <property type="entry name" value="Phosphorylase Kinase, domain 1"/>
    <property type="match status" value="1"/>
</dbReference>
<dbReference type="Proteomes" id="UP000887568">
    <property type="component" value="Unplaced"/>
</dbReference>
<feature type="region of interest" description="Disordered" evidence="14">
    <location>
        <begin position="2881"/>
        <end position="2908"/>
    </location>
</feature>
<evidence type="ECO:0000256" key="6">
    <source>
        <dbReference type="ARBA" id="ARBA00022989"/>
    </source>
</evidence>
<feature type="domain" description="Ig-like" evidence="17">
    <location>
        <begin position="1603"/>
        <end position="1696"/>
    </location>
</feature>
<keyword evidence="13" id="KW-0547">Nucleotide-binding</keyword>
<keyword evidence="6 15" id="KW-1133">Transmembrane helix</keyword>
<dbReference type="PROSITE" id="PS00109">
    <property type="entry name" value="PROTEIN_KINASE_TYR"/>
    <property type="match status" value="1"/>
</dbReference>
<feature type="domain" description="Ig-like" evidence="17">
    <location>
        <begin position="982"/>
        <end position="1066"/>
    </location>
</feature>
<feature type="domain" description="Ig-like" evidence="17">
    <location>
        <begin position="1496"/>
        <end position="1590"/>
    </location>
</feature>
<dbReference type="InterPro" id="IPR013098">
    <property type="entry name" value="Ig_I-set"/>
</dbReference>
<dbReference type="InterPro" id="IPR017441">
    <property type="entry name" value="Protein_kinase_ATP_BS"/>
</dbReference>
<feature type="binding site" evidence="13">
    <location>
        <position position="2549"/>
    </location>
    <ligand>
        <name>ATP</name>
        <dbReference type="ChEBI" id="CHEBI:30616"/>
    </ligand>
</feature>
<feature type="domain" description="Ig-like" evidence="17">
    <location>
        <begin position="2017"/>
        <end position="2133"/>
    </location>
</feature>
<dbReference type="SMART" id="SM00409">
    <property type="entry name" value="IG"/>
    <property type="match status" value="19"/>
</dbReference>
<feature type="domain" description="Ig-like" evidence="17">
    <location>
        <begin position="361"/>
        <end position="455"/>
    </location>
</feature>
<dbReference type="Pfam" id="PF07714">
    <property type="entry name" value="PK_Tyr_Ser-Thr"/>
    <property type="match status" value="1"/>
</dbReference>
<evidence type="ECO:0000256" key="15">
    <source>
        <dbReference type="SAM" id="Phobius"/>
    </source>
</evidence>
<dbReference type="InterPro" id="IPR003599">
    <property type="entry name" value="Ig_sub"/>
</dbReference>
<feature type="domain" description="Ig-like" evidence="17">
    <location>
        <begin position="1176"/>
        <end position="1275"/>
    </location>
</feature>
<feature type="transmembrane region" description="Helical" evidence="15">
    <location>
        <begin position="2448"/>
        <end position="2467"/>
    </location>
</feature>
<feature type="compositionally biased region" description="Acidic residues" evidence="14">
    <location>
        <begin position="2897"/>
        <end position="2908"/>
    </location>
</feature>
<evidence type="ECO:0000313" key="18">
    <source>
        <dbReference type="EnsemblMetazoa" id="XP_038063284.1"/>
    </source>
</evidence>
<dbReference type="Gene3D" id="1.10.510.10">
    <property type="entry name" value="Transferase(Phosphotransferase) domain 1"/>
    <property type="match status" value="1"/>
</dbReference>
<evidence type="ECO:0000256" key="2">
    <source>
        <dbReference type="ARBA" id="ARBA00011360"/>
    </source>
</evidence>
<evidence type="ECO:0000256" key="8">
    <source>
        <dbReference type="ARBA" id="ARBA00023157"/>
    </source>
</evidence>
<dbReference type="Pfam" id="PF21339">
    <property type="entry name" value="VEGFR-1-like_Ig-like"/>
    <property type="match status" value="3"/>
</dbReference>
<feature type="domain" description="Ig-like" evidence="17">
    <location>
        <begin position="759"/>
        <end position="855"/>
    </location>
</feature>
<feature type="domain" description="Ig-like" evidence="17">
    <location>
        <begin position="247"/>
        <end position="348"/>
    </location>
</feature>
<dbReference type="Pfam" id="PF00047">
    <property type="entry name" value="ig"/>
    <property type="match status" value="2"/>
</dbReference>
<dbReference type="RefSeq" id="XP_038063284.1">
    <property type="nucleotide sequence ID" value="XM_038207356.1"/>
</dbReference>
<dbReference type="SMART" id="SM00219">
    <property type="entry name" value="TyrKc"/>
    <property type="match status" value="1"/>
</dbReference>
<dbReference type="SUPFAM" id="SSF48726">
    <property type="entry name" value="Immunoglobulin"/>
    <property type="match status" value="12"/>
</dbReference>
<evidence type="ECO:0000256" key="12">
    <source>
        <dbReference type="ARBA" id="ARBA00051243"/>
    </source>
</evidence>
<feature type="domain" description="Ig-like" evidence="17">
    <location>
        <begin position="2248"/>
        <end position="2333"/>
    </location>
</feature>
<evidence type="ECO:0000313" key="19">
    <source>
        <dbReference type="Proteomes" id="UP000887568"/>
    </source>
</evidence>
<dbReference type="GeneID" id="119733977"/>
<evidence type="ECO:0000256" key="3">
    <source>
        <dbReference type="ARBA" id="ARBA00011902"/>
    </source>
</evidence>
<feature type="domain" description="Protein kinase" evidence="16">
    <location>
        <begin position="2515"/>
        <end position="2846"/>
    </location>
</feature>
<dbReference type="InterPro" id="IPR013151">
    <property type="entry name" value="Immunoglobulin_dom"/>
</dbReference>
<evidence type="ECO:0000259" key="16">
    <source>
        <dbReference type="PROSITE" id="PS50011"/>
    </source>
</evidence>
<dbReference type="GO" id="GO:0005524">
    <property type="term" value="F:ATP binding"/>
    <property type="evidence" value="ECO:0007669"/>
    <property type="project" value="UniProtKB-UniRule"/>
</dbReference>
<evidence type="ECO:0000256" key="10">
    <source>
        <dbReference type="ARBA" id="ARBA00023180"/>
    </source>
</evidence>
<dbReference type="InterPro" id="IPR020635">
    <property type="entry name" value="Tyr_kinase_cat_dom"/>
</dbReference>
<reference evidence="18" key="1">
    <citation type="submission" date="2022-11" db="UniProtKB">
        <authorList>
            <consortium name="EnsemblMetazoa"/>
        </authorList>
    </citation>
    <scope>IDENTIFICATION</scope>
</reference>
<comment type="subcellular location">
    <subcellularLocation>
        <location evidence="1">Membrane</location>
        <topology evidence="1">Single-pass membrane protein</topology>
    </subcellularLocation>
</comment>
<protein>
    <recommendedName>
        <fullName evidence="4">Platelet-derived growth factor receptor-like protein</fullName>
        <ecNumber evidence="3">2.7.10.1</ecNumber>
    </recommendedName>
</protein>
<keyword evidence="13" id="KW-0067">ATP-binding</keyword>
<dbReference type="OMA" id="TCSGAYT"/>
<feature type="compositionally biased region" description="Basic residues" evidence="14">
    <location>
        <begin position="3021"/>
        <end position="3039"/>
    </location>
</feature>
<feature type="domain" description="Ig-like" evidence="17">
    <location>
        <begin position="2342"/>
        <end position="2430"/>
    </location>
</feature>
<dbReference type="PANTHER" id="PTHR15360">
    <property type="entry name" value="PLATELET-DERIVED GROWTH FACTOR RECEPTOR LIKE"/>
    <property type="match status" value="1"/>
</dbReference>
<dbReference type="InterPro" id="IPR011009">
    <property type="entry name" value="Kinase-like_dom_sf"/>
</dbReference>
<dbReference type="PANTHER" id="PTHR15360:SF4">
    <property type="entry name" value="PROTEIN KINASE DOMAIN-CONTAINING PROTEIN"/>
    <property type="match status" value="1"/>
</dbReference>
<evidence type="ECO:0000256" key="9">
    <source>
        <dbReference type="ARBA" id="ARBA00023170"/>
    </source>
</evidence>
<proteinExistence type="predicted"/>
<evidence type="ECO:0000256" key="14">
    <source>
        <dbReference type="SAM" id="MobiDB-lite"/>
    </source>
</evidence>
<dbReference type="PROSITE" id="PS50835">
    <property type="entry name" value="IG_LIKE"/>
    <property type="match status" value="14"/>
</dbReference>
<dbReference type="InterPro" id="IPR001245">
    <property type="entry name" value="Ser-Thr/Tyr_kinase_cat_dom"/>
</dbReference>
<dbReference type="EC" id="2.7.10.1" evidence="3"/>
<keyword evidence="10" id="KW-0325">Glycoprotein</keyword>
<dbReference type="InterPro" id="IPR000719">
    <property type="entry name" value="Prot_kinase_dom"/>
</dbReference>
<dbReference type="GO" id="GO:0016020">
    <property type="term" value="C:membrane"/>
    <property type="evidence" value="ECO:0007669"/>
    <property type="project" value="UniProtKB-SubCell"/>
</dbReference>
<dbReference type="FunFam" id="2.60.40.10:FF:000032">
    <property type="entry name" value="palladin isoform X1"/>
    <property type="match status" value="2"/>
</dbReference>
<keyword evidence="7 15" id="KW-0472">Membrane</keyword>
<dbReference type="InterPro" id="IPR036179">
    <property type="entry name" value="Ig-like_dom_sf"/>
</dbReference>
<dbReference type="FunFam" id="1.10.510.10:FF:000077">
    <property type="entry name" value="Vascular endothelial growth factor receptor 2"/>
    <property type="match status" value="1"/>
</dbReference>
<dbReference type="Gene3D" id="2.60.40.10">
    <property type="entry name" value="Immunoglobulins"/>
    <property type="match status" value="23"/>
</dbReference>
<dbReference type="PROSITE" id="PS50011">
    <property type="entry name" value="PROTEIN_KINASE_DOM"/>
    <property type="match status" value="1"/>
</dbReference>
<evidence type="ECO:0000256" key="13">
    <source>
        <dbReference type="PROSITE-ProRule" id="PRU10141"/>
    </source>
</evidence>
<keyword evidence="8" id="KW-1015">Disulfide bond</keyword>
<dbReference type="SUPFAM" id="SSF56112">
    <property type="entry name" value="Protein kinase-like (PK-like)"/>
    <property type="match status" value="1"/>
</dbReference>
<comment type="catalytic activity">
    <reaction evidence="12">
        <text>L-tyrosyl-[protein] + ATP = O-phospho-L-tyrosyl-[protein] + ADP + H(+)</text>
        <dbReference type="Rhea" id="RHEA:10596"/>
        <dbReference type="Rhea" id="RHEA-COMP:10136"/>
        <dbReference type="Rhea" id="RHEA-COMP:20101"/>
        <dbReference type="ChEBI" id="CHEBI:15378"/>
        <dbReference type="ChEBI" id="CHEBI:30616"/>
        <dbReference type="ChEBI" id="CHEBI:46858"/>
        <dbReference type="ChEBI" id="CHEBI:61978"/>
        <dbReference type="ChEBI" id="CHEBI:456216"/>
        <dbReference type="EC" id="2.7.10.1"/>
    </reaction>
</comment>
<keyword evidence="5 15" id="KW-0812">Transmembrane</keyword>
<keyword evidence="11" id="KW-0393">Immunoglobulin domain</keyword>
<dbReference type="Pfam" id="PF07679">
    <property type="entry name" value="I-set"/>
    <property type="match status" value="2"/>
</dbReference>
<comment type="subunit">
    <text evidence="2">Forms a complex composed of PDGFRL, TNK2 and GRB2.</text>
</comment>
<feature type="region of interest" description="Disordered" evidence="14">
    <location>
        <begin position="2077"/>
        <end position="2098"/>
    </location>
</feature>
<dbReference type="InterPro" id="IPR013783">
    <property type="entry name" value="Ig-like_fold"/>
</dbReference>
<dbReference type="InterPro" id="IPR007110">
    <property type="entry name" value="Ig-like_dom"/>
</dbReference>
<dbReference type="InterPro" id="IPR008266">
    <property type="entry name" value="Tyr_kinase_AS"/>
</dbReference>
<dbReference type="GO" id="GO:0004714">
    <property type="term" value="F:transmembrane receptor protein tyrosine kinase activity"/>
    <property type="evidence" value="ECO:0007669"/>
    <property type="project" value="UniProtKB-EC"/>
</dbReference>
<evidence type="ECO:0000256" key="4">
    <source>
        <dbReference type="ARBA" id="ARBA00019671"/>
    </source>
</evidence>
<dbReference type="InterPro" id="IPR003598">
    <property type="entry name" value="Ig_sub2"/>
</dbReference>
<evidence type="ECO:0000256" key="5">
    <source>
        <dbReference type="ARBA" id="ARBA00022692"/>
    </source>
</evidence>
<dbReference type="PROSITE" id="PS00107">
    <property type="entry name" value="PROTEIN_KINASE_ATP"/>
    <property type="match status" value="1"/>
</dbReference>
<feature type="compositionally biased region" description="Low complexity" evidence="14">
    <location>
        <begin position="3046"/>
        <end position="3059"/>
    </location>
</feature>
<sequence length="3084" mass="343013">MPGFYARFLRASCVLCAVRMPTLLLFLQCTCLLFAAPAFAGKLNNVGPPSITPQGSELTFVENRTLEITCRGAFGLEWIYPNSVADRVRITPTACRNCEPDLKHSSILRIDVSHYEDTGQYVCAYLKYMDSLNNKTATEVYVYVASNDREKLFLPVTEHTIYINGATPFTIPCRITNARAQVSLFHGYNTLMNQDRTLVYDPKVGFNVTANQELYEGFVTCQAQLGNMQQQQVYTVQYEAQSPLIKPEITASKREVIQGWEGFEVTCEADVPSRSHLTLSWEYPGKGIASLESNYKEETSHQISEPHRNHRKLSTKLLVANATVFDNGTFVCVASSHIAKSSAEVNITVLPGDHLFKNGPPHLLEVPRYLNLSEGELLELNCSGAYTLEWSYPQSIQSHVVLSSWACPMCPPDSRHTSILRVEDVGYSDAGSYQCIYSRYMDHINSGTATQVDVAVTGTDASLLQDGPPLIHTDSPAIVAAENATVEVSCTGAFTLEWLYPDAVASRVKPTSVACLTCPRAMRHRSVLRIENVVYTDTSLYRCVYGRHSDSISNETASDVYIYVKSPSNIFLPLPNDENTVVIFREEPFVIPCRVTDPETTVMLTYEQDAVRVGVGNGVVYNPQGGFSVTSRDWDGVVACEGNVDDQWQIQLFEVHLADTKQLFFPARDQNLVASNTEPLVIPCRATNVRTEVSLMVEYNTLVNVDGVTVTYDPDVGFNITANQELFHGYVFCEGQLGKVQQQQMFIVTYEVSGPLAKPEIFASKTEVIQGWEGFEVTCEVDMPSRSALELTWDHPGKGIHELESNYREERTSLLITEPSSVSRRFSSTLFVLNTTQYDNGTYFCTVRASDETVTSDINIYVLSGTHLYEVGPPHLDAASSPLTVTKGMALELSCSGAYTLEWNYPQSIQSHVMLSSRACPVCSTRTRHTSVLRVADIGYGDSGNYQCVYSRYMNHINGGTAVQVDVQVTGNDSRLLQVGPPHIHSNSSELVVSENTTTELTCTGAYTLEWLYPTSVAPRVVLTSVACPTCPQSLRYRSVLRIDQMEYGDTGLYRCVYSRHLDSITNETSSGIYIFVKSATKLFLPQPNQTFLEILEDRPFVVPCRVTDPQAGVTLTLNDQQQPLAGETGMWYDPQVGFTVSPIGWSRKAVCHAQTENVQEEQSFILILEAQAYTPDPIVYASTVEVLEGKEGLNVTCEVEAPLGVLVSLTWDYPAKLTSELSSRYQETTTSEEIGRALVHYSSSLTVENATKQDDGLYTCTASSFNHQQSAAIPVHVLDPDMLFLPASEHVLIADNSSPFVIPCRTTNPDIQVSLVVGYQSQVSHQDDPTVTYDPRVGFNVTANQEMFDGLVRCQAQLGNIQQQQIYTVNYEVNSPLVEPKIHASKTEVIQGWDGFEVTCEVDMPHRSSLELTWDYPGKGIAEWQSNYQEERTSRHITEPARSYQKFVNRLMVQNATEHDAGLYVCTAQKNLERISSQIRINTIPGAQLKEMGPPRLQNTPSHLTVIDGETLQLTCEGAYTLEWDYPASIQSNVALSSRACPTCAPHARHTSVLRVENIGYGDSGNYQCVYSRYMNHINGGTATQAVVTVTSNDTSLHLVGPPVIHIDGSDLLTSENSSIEITCTGAYTLEWLYPQSVARKVTPTSTACPTCPPALRHQSVLRIEDLTFMDTNAYKCVYSRFSENYNANTSAEVYIFVRSNDPSKLFLLKPDTAAHHLVIYEDEPFVIPCRVSNPAAPVKLFQDQTEVDRTVGDVYDPKVGFKVQSSQWSGLLYCTAYQGAKYTQQYFIATFEAKSYSKPNPKVTASKLQVRQGREGFNVTCTVDAPLSTSMDIMWSYPGQESCQPESNCRIERDSHEEEIKSNRQTRRYRLYTVVLHVERATRYNNGTYICTATNTKGPASASIDINVLERGYINMELIPSKPNSNNMDVLRGEDKFRIGYMVQDYPKARFRWLKDGQSLPKSNLTDYNLQVRGDIVRAVFRHVTDAHAGNYTLVATNEDVTVSKSVIVTVTVKPVVTITSWPLPTNTDPPLYMAGEDYLFNCSATGNPVPTVRWMYINCPNNSINCNAGRRHNRRNHGTPLDGVSGGHSGVQQEPGRPALLQVTSPQARIYRCCADSPKFPGLDSCQDIHFKMTDLPVGLKVTADNQSPYQGSNISLTCQWSTYVFKSIEWHYVGPENVTHRIAQSLDNRQISTRLDGFTKLSVLTLSDVGFAETGSYQCRALKRRGHAKRVAEVDIEVQEHRAPEILTEPTSLEVDKDEGKISLQCRATGAPLPTLSWLKDGRNLTTDLQLVESGQSRILQLNRGRIIIDDSGSYVCVASNPSGSRNITVEVLVQEKPKFDKNLPAVIKAKPGSNMTLSCQVRGTPKPAVVWSRNVSGAVKPMPKRMYSNKEEELRMVGVKEADAGMYLCTAENKLGVATRKITLQLDKSLQAPYDMASSPRDIAIIAVGSCFIFLILILIIFRIRRKKQKYIAGGDDMLLPISLGQVADLEDICDHLPYDPKWEFPRERLKLGSILGQGAFGRVVKAAAFGIDKTQTCTTVAVKMLKENASDVERKALMTELKMLIHIGPHLNVVNLMGACTKIDLLIIVEFCTHGNVSDYLRGRRQDFVVESKDTHQPLPHQQRLIAASLLSTGASAEPDSPGLPLDAEDEDEDDDVFTFVEKKEPLTLKDLLCFAFQVARGMEFLASKKCIHRDLAARNVLLADDNIVKICDFGLSRDIYHDPDYVTRGGGRLPIKWMAPESIFDKVYTSYSDVWSFGVFMWELFQLGGTPYPGVPVDEEFYNRLKNGYRMCAPDHAPQEIYHIMLECWNTEAKERPDFSDLVIKLGDQLEANVIQEYLDLNIPFEIENASRPSTQYIEKGLEPVVLLPPEMASEKAGNDEESPQSVSQLDEEGTEEDIGAVGGDDEMVEEIQDPRPVCPSLDGRNRPAGLSQDAPKDFVLHIREEQEAGGEDNIREGTHPAGEVAGSSGEAHHLSDSPASEETQLSEEGRDSLSSLEKAELEGLESGRDASFHHHHHHHHHHNHHRARSRGNSKSEESVSSDSSSGFRSGGYISDANEDEPPPEYNKVMQVVTVHF</sequence>
<keyword evidence="19" id="KW-1185">Reference proteome</keyword>
<accession>A0A914AIR2</accession>
<keyword evidence="9" id="KW-0675">Receptor</keyword>
<feature type="region of interest" description="Disordered" evidence="14">
    <location>
        <begin position="2955"/>
        <end position="3075"/>
    </location>
</feature>
<feature type="domain" description="Ig-like" evidence="17">
    <location>
        <begin position="874"/>
        <end position="970"/>
    </location>
</feature>
<evidence type="ECO:0000256" key="7">
    <source>
        <dbReference type="ARBA" id="ARBA00023136"/>
    </source>
</evidence>
<dbReference type="InterPro" id="IPR042495">
    <property type="entry name" value="PDGFRL"/>
</dbReference>
<name>A0A914AIR2_PATMI</name>
<evidence type="ECO:0000256" key="11">
    <source>
        <dbReference type="ARBA" id="ARBA00023319"/>
    </source>
</evidence>